<dbReference type="InterPro" id="IPR036397">
    <property type="entry name" value="RNaseH_sf"/>
</dbReference>
<accession>A0A2W1J8Z8</accession>
<evidence type="ECO:0000259" key="1">
    <source>
        <dbReference type="Pfam" id="PF13358"/>
    </source>
</evidence>
<dbReference type="OrthoDB" id="529267at2"/>
<evidence type="ECO:0000313" key="2">
    <source>
        <dbReference type="EMBL" id="PZD70588.1"/>
    </source>
</evidence>
<dbReference type="Proteomes" id="UP000248857">
    <property type="component" value="Unassembled WGS sequence"/>
</dbReference>
<protein>
    <recommendedName>
        <fullName evidence="1">Tc1-like transposase DDE domain-containing protein</fullName>
    </recommendedName>
</protein>
<organism evidence="2 3">
    <name type="scientific">Acaryochloris thomasi RCC1774</name>
    <dbReference type="NCBI Taxonomy" id="1764569"/>
    <lineage>
        <taxon>Bacteria</taxon>
        <taxon>Bacillati</taxon>
        <taxon>Cyanobacteriota</taxon>
        <taxon>Cyanophyceae</taxon>
        <taxon>Acaryochloridales</taxon>
        <taxon>Acaryochloridaceae</taxon>
        <taxon>Acaryochloris</taxon>
        <taxon>Acaryochloris thomasi</taxon>
    </lineage>
</organism>
<dbReference type="Pfam" id="PF13358">
    <property type="entry name" value="DDE_3"/>
    <property type="match status" value="1"/>
</dbReference>
<feature type="domain" description="Tc1-like transposase DDE" evidence="1">
    <location>
        <begin position="12"/>
        <end position="179"/>
    </location>
</feature>
<gene>
    <name evidence="2" type="ORF">C1752_10438</name>
</gene>
<dbReference type="Gene3D" id="3.30.420.10">
    <property type="entry name" value="Ribonuclease H-like superfamily/Ribonuclease H"/>
    <property type="match status" value="1"/>
</dbReference>
<keyword evidence="3" id="KW-1185">Reference proteome</keyword>
<dbReference type="AlphaFoldDB" id="A0A2W1J8Z8"/>
<dbReference type="EMBL" id="PQWO01000032">
    <property type="protein sequence ID" value="PZD70588.1"/>
    <property type="molecule type" value="Genomic_DNA"/>
</dbReference>
<sequence length="208" mass="23858">MTFSLDEMPGIQALERTMPDIPMKPGRPVKREFEYIRHGTQALIASLNVASGQIAKATVDNTRTEKDLEAHVSGLLEENNAAKKYHLVMDCLNTHQSEAMVRLASALEEEQIELGAKGKRGILKSMVTRAEFLTNPSHRLVVHFTPKHCSWLNQIELWFSILVRKLLRRASFKSQAQLKRRILEFVEYFNHTMAKPFKWTYRGKPLVA</sequence>
<dbReference type="GO" id="GO:0003676">
    <property type="term" value="F:nucleic acid binding"/>
    <property type="evidence" value="ECO:0007669"/>
    <property type="project" value="InterPro"/>
</dbReference>
<evidence type="ECO:0000313" key="3">
    <source>
        <dbReference type="Proteomes" id="UP000248857"/>
    </source>
</evidence>
<proteinExistence type="predicted"/>
<reference evidence="2 3" key="1">
    <citation type="journal article" date="2018" name="Sci. Rep.">
        <title>A novel species of the marine cyanobacterium Acaryochloris with a unique pigment content and lifestyle.</title>
        <authorList>
            <person name="Partensky F."/>
            <person name="Six C."/>
            <person name="Ratin M."/>
            <person name="Garczarek L."/>
            <person name="Vaulot D."/>
            <person name="Probert I."/>
            <person name="Calteau A."/>
            <person name="Gourvil P."/>
            <person name="Marie D."/>
            <person name="Grebert T."/>
            <person name="Bouchier C."/>
            <person name="Le Panse S."/>
            <person name="Gachenot M."/>
            <person name="Rodriguez F."/>
            <person name="Garrido J.L."/>
        </authorList>
    </citation>
    <scope>NUCLEOTIDE SEQUENCE [LARGE SCALE GENOMIC DNA]</scope>
    <source>
        <strain evidence="2 3">RCC1774</strain>
    </source>
</reference>
<dbReference type="InterPro" id="IPR038717">
    <property type="entry name" value="Tc1-like_DDE_dom"/>
</dbReference>
<dbReference type="RefSeq" id="WP_110988826.1">
    <property type="nucleotide sequence ID" value="NZ_CAWNWM010000032.1"/>
</dbReference>
<comment type="caution">
    <text evidence="2">The sequence shown here is derived from an EMBL/GenBank/DDBJ whole genome shotgun (WGS) entry which is preliminary data.</text>
</comment>
<name>A0A2W1J8Z8_9CYAN</name>